<dbReference type="AlphaFoldDB" id="A0A1K1SHS3"/>
<gene>
    <name evidence="1" type="ORF">SAMN05661012_05454</name>
</gene>
<name>A0A1K1SHS3_9BACT</name>
<sequence>MINAALYQIWTALNELLRGPSNRLRPVRVHYIYNKEREQRRFM</sequence>
<evidence type="ECO:0000313" key="2">
    <source>
        <dbReference type="Proteomes" id="UP000183788"/>
    </source>
</evidence>
<evidence type="ECO:0000313" key="1">
    <source>
        <dbReference type="EMBL" id="SFW83826.1"/>
    </source>
</evidence>
<dbReference type="Proteomes" id="UP000183788">
    <property type="component" value="Unassembled WGS sequence"/>
</dbReference>
<organism evidence="1 2">
    <name type="scientific">Chitinophaga sancti</name>
    <dbReference type="NCBI Taxonomy" id="1004"/>
    <lineage>
        <taxon>Bacteria</taxon>
        <taxon>Pseudomonadati</taxon>
        <taxon>Bacteroidota</taxon>
        <taxon>Chitinophagia</taxon>
        <taxon>Chitinophagales</taxon>
        <taxon>Chitinophagaceae</taxon>
        <taxon>Chitinophaga</taxon>
    </lineage>
</organism>
<dbReference type="STRING" id="1004.SAMN05661012_05454"/>
<proteinExistence type="predicted"/>
<accession>A0A1K1SHS3</accession>
<protein>
    <submittedName>
        <fullName evidence="1">Uncharacterized protein</fullName>
    </submittedName>
</protein>
<reference evidence="1 2" key="1">
    <citation type="submission" date="2016-11" db="EMBL/GenBank/DDBJ databases">
        <authorList>
            <person name="Jaros S."/>
            <person name="Januszkiewicz K."/>
            <person name="Wedrychowicz H."/>
        </authorList>
    </citation>
    <scope>NUCLEOTIDE SEQUENCE [LARGE SCALE GENOMIC DNA]</scope>
    <source>
        <strain evidence="1 2">DSM 784</strain>
    </source>
</reference>
<dbReference type="EMBL" id="FPIZ01000023">
    <property type="protein sequence ID" value="SFW83826.1"/>
    <property type="molecule type" value="Genomic_DNA"/>
</dbReference>